<feature type="region of interest" description="Disordered" evidence="1">
    <location>
        <begin position="306"/>
        <end position="343"/>
    </location>
</feature>
<sequence length="516" mass="58698">MKERSWRTPARQQGRGHALMLKQRELEREKIKSWNLNQSVQQSIFRILEDSNNLSTFKEGSINSATNEPVWFNRSTSNVRRKEQQHELDPPQSQSFSTEDVNMLSRNKKLPMQPGKNLIITPQKIREGECEAPKGCGQRHKDRLERIRLKLERSDQKTPRGCRIEDEGDSNDGDTKGTLHPSNETIEGTKSTPYHKDAMIYQSKPVPSHNHEDASFTERRHKLQKDQNAHRKSLSKESMFNHESEKDICSQQATTLSSCGNLKTINSDKDMDLERCIATVALQSRIESSSFEDTVIEIRQQLMESSFEGEKTHSGFLKQKHDDPSPKDRSIHSDASKQTRLMPQAVSINTSPDNCEDSPINHHDTSCDRCQSGAKTISGHSLDLENKDLLMEKEINSEGENEESMLYFTLCVPNESCQTLDEDNRAGSMYTYENCSSQKGSESQLDFKQLLLNLAALNVSKHHDVTPSSQQSETTSTAILNCNVTHDKMFLDRSNVGRGDLDSNLDRIDRECRAQK</sequence>
<feature type="compositionally biased region" description="Basic and acidic residues" evidence="1">
    <location>
        <begin position="80"/>
        <end position="89"/>
    </location>
</feature>
<evidence type="ECO:0000256" key="1">
    <source>
        <dbReference type="SAM" id="MobiDB-lite"/>
    </source>
</evidence>
<keyword evidence="3" id="KW-1185">Reference proteome</keyword>
<name>A0A9K3LUS6_9STRA</name>
<accession>A0A9K3LUS6</accession>
<reference evidence="2" key="2">
    <citation type="submission" date="2021-04" db="EMBL/GenBank/DDBJ databases">
        <authorList>
            <person name="Podell S."/>
        </authorList>
    </citation>
    <scope>NUCLEOTIDE SEQUENCE</scope>
    <source>
        <strain evidence="2">Hildebrandi</strain>
    </source>
</reference>
<gene>
    <name evidence="2" type="ORF">IV203_029706</name>
</gene>
<organism evidence="2 3">
    <name type="scientific">Nitzschia inconspicua</name>
    <dbReference type="NCBI Taxonomy" id="303405"/>
    <lineage>
        <taxon>Eukaryota</taxon>
        <taxon>Sar</taxon>
        <taxon>Stramenopiles</taxon>
        <taxon>Ochrophyta</taxon>
        <taxon>Bacillariophyta</taxon>
        <taxon>Bacillariophyceae</taxon>
        <taxon>Bacillariophycidae</taxon>
        <taxon>Bacillariales</taxon>
        <taxon>Bacillariaceae</taxon>
        <taxon>Nitzschia</taxon>
    </lineage>
</organism>
<feature type="compositionally biased region" description="Polar residues" evidence="1">
    <location>
        <begin position="180"/>
        <end position="190"/>
    </location>
</feature>
<feature type="compositionally biased region" description="Basic and acidic residues" evidence="1">
    <location>
        <begin position="308"/>
        <end position="337"/>
    </location>
</feature>
<proteinExistence type="predicted"/>
<protein>
    <submittedName>
        <fullName evidence="2">Uncharacterized protein</fullName>
    </submittedName>
</protein>
<dbReference type="AlphaFoldDB" id="A0A9K3LUS6"/>
<dbReference type="EMBL" id="JAGRRH010000007">
    <property type="protein sequence ID" value="KAG7367036.1"/>
    <property type="molecule type" value="Genomic_DNA"/>
</dbReference>
<feature type="compositionally biased region" description="Basic and acidic residues" evidence="1">
    <location>
        <begin position="152"/>
        <end position="165"/>
    </location>
</feature>
<evidence type="ECO:0000313" key="2">
    <source>
        <dbReference type="EMBL" id="KAG7367036.1"/>
    </source>
</evidence>
<feature type="region of interest" description="Disordered" evidence="1">
    <location>
        <begin position="1"/>
        <end position="20"/>
    </location>
</feature>
<reference evidence="2" key="1">
    <citation type="journal article" date="2021" name="Sci. Rep.">
        <title>Diploid genomic architecture of Nitzschia inconspicua, an elite biomass production diatom.</title>
        <authorList>
            <person name="Oliver A."/>
            <person name="Podell S."/>
            <person name="Pinowska A."/>
            <person name="Traller J.C."/>
            <person name="Smith S.R."/>
            <person name="McClure R."/>
            <person name="Beliaev A."/>
            <person name="Bohutskyi P."/>
            <person name="Hill E.A."/>
            <person name="Rabines A."/>
            <person name="Zheng H."/>
            <person name="Allen L.Z."/>
            <person name="Kuo A."/>
            <person name="Grigoriev I.V."/>
            <person name="Allen A.E."/>
            <person name="Hazlebeck D."/>
            <person name="Allen E.E."/>
        </authorList>
    </citation>
    <scope>NUCLEOTIDE SEQUENCE</scope>
    <source>
        <strain evidence="2">Hildebrandi</strain>
    </source>
</reference>
<feature type="region of interest" description="Disordered" evidence="1">
    <location>
        <begin position="152"/>
        <end position="190"/>
    </location>
</feature>
<evidence type="ECO:0000313" key="3">
    <source>
        <dbReference type="Proteomes" id="UP000693970"/>
    </source>
</evidence>
<feature type="region of interest" description="Disordered" evidence="1">
    <location>
        <begin position="77"/>
        <end position="98"/>
    </location>
</feature>
<dbReference type="Proteomes" id="UP000693970">
    <property type="component" value="Unassembled WGS sequence"/>
</dbReference>
<comment type="caution">
    <text evidence="2">The sequence shown here is derived from an EMBL/GenBank/DDBJ whole genome shotgun (WGS) entry which is preliminary data.</text>
</comment>